<reference evidence="3 4" key="1">
    <citation type="journal article" date="2010" name="J. Bacteriol.">
        <title>Genome sequences of Pelagibaca bermudensis HTCC2601T and Maritimibacter alkaliphilus HTCC2654T, the type strains of two marine Roseobacter genera.</title>
        <authorList>
            <person name="Thrash J.C."/>
            <person name="Cho J.C."/>
            <person name="Ferriera S."/>
            <person name="Johnson J."/>
            <person name="Vergin K.L."/>
            <person name="Giovannoni S.J."/>
        </authorList>
    </citation>
    <scope>NUCLEOTIDE SEQUENCE [LARGE SCALE GENOMIC DNA]</scope>
    <source>
        <strain evidence="4">DSM 26914 / JCM 13377 / KCTC 12554 / HTCC2601</strain>
    </source>
</reference>
<evidence type="ECO:0000256" key="2">
    <source>
        <dbReference type="SAM" id="SignalP"/>
    </source>
</evidence>
<dbReference type="HOGENOM" id="CLU_214928_0_0_5"/>
<dbReference type="eggNOG" id="ENOG502ZF2D">
    <property type="taxonomic scope" value="Bacteria"/>
</dbReference>
<comment type="caution">
    <text evidence="3">The sequence shown here is derived from an EMBL/GenBank/DDBJ whole genome shotgun (WGS) entry which is preliminary data.</text>
</comment>
<feature type="compositionally biased region" description="Pro residues" evidence="1">
    <location>
        <begin position="25"/>
        <end position="36"/>
    </location>
</feature>
<dbReference type="EMBL" id="AATQ01000014">
    <property type="protein sequence ID" value="EAU46430.1"/>
    <property type="molecule type" value="Genomic_DNA"/>
</dbReference>
<evidence type="ECO:0000313" key="4">
    <source>
        <dbReference type="Proteomes" id="UP000006230"/>
    </source>
</evidence>
<protein>
    <recommendedName>
        <fullName evidence="5">Argininosuccinate lyase</fullName>
    </recommendedName>
</protein>
<dbReference type="Proteomes" id="UP000006230">
    <property type="component" value="Unassembled WGS sequence"/>
</dbReference>
<dbReference type="STRING" id="314265.R2601_15402"/>
<keyword evidence="4" id="KW-1185">Reference proteome</keyword>
<evidence type="ECO:0000256" key="1">
    <source>
        <dbReference type="SAM" id="MobiDB-lite"/>
    </source>
</evidence>
<feature type="chain" id="PRO_5004172136" description="Argininosuccinate lyase" evidence="2">
    <location>
        <begin position="22"/>
        <end position="50"/>
    </location>
</feature>
<dbReference type="PROSITE" id="PS51257">
    <property type="entry name" value="PROKAR_LIPOPROTEIN"/>
    <property type="match status" value="1"/>
</dbReference>
<evidence type="ECO:0000313" key="3">
    <source>
        <dbReference type="EMBL" id="EAU46430.1"/>
    </source>
</evidence>
<proteinExistence type="predicted"/>
<dbReference type="AlphaFoldDB" id="Q0FQM1"/>
<feature type="signal peptide" evidence="2">
    <location>
        <begin position="1"/>
        <end position="21"/>
    </location>
</feature>
<name>Q0FQM1_SALBH</name>
<keyword evidence="2" id="KW-0732">Signal</keyword>
<feature type="compositionally biased region" description="Polar residues" evidence="1">
    <location>
        <begin position="39"/>
        <end position="50"/>
    </location>
</feature>
<feature type="region of interest" description="Disordered" evidence="1">
    <location>
        <begin position="21"/>
        <end position="50"/>
    </location>
</feature>
<accession>Q0FQM1</accession>
<evidence type="ECO:0008006" key="5">
    <source>
        <dbReference type="Google" id="ProtNLM"/>
    </source>
</evidence>
<dbReference type="RefSeq" id="WP_007796044.1">
    <property type="nucleotide sequence ID" value="NZ_DS022276.1"/>
</dbReference>
<sequence>MIRVVLSLGLVALLAACGAEGAPVAPEPEPETPPPGLSISGTASVGISSR</sequence>
<gene>
    <name evidence="3" type="ORF">R2601_15402</name>
</gene>
<organism evidence="3 4">
    <name type="scientific">Salipiger bermudensis (strain DSM 26914 / JCM 13377 / KCTC 12554 / HTCC2601)</name>
    <name type="common">Pelagibaca bermudensis</name>
    <dbReference type="NCBI Taxonomy" id="314265"/>
    <lineage>
        <taxon>Bacteria</taxon>
        <taxon>Pseudomonadati</taxon>
        <taxon>Pseudomonadota</taxon>
        <taxon>Alphaproteobacteria</taxon>
        <taxon>Rhodobacterales</taxon>
        <taxon>Roseobacteraceae</taxon>
        <taxon>Salipiger</taxon>
    </lineage>
</organism>